<dbReference type="OrthoDB" id="9785233at2"/>
<accession>A0A0T5P704</accession>
<comment type="similarity">
    <text evidence="1 5">Belongs to the FlgD family.</text>
</comment>
<reference evidence="9 11" key="2">
    <citation type="submission" date="2018-08" db="EMBL/GenBank/DDBJ databases">
        <title>Genetic Globetrotter - A new plasmid hitch-hiking vast phylogenetic and geographic distances.</title>
        <authorList>
            <person name="Vollmers J."/>
            <person name="Petersen J."/>
        </authorList>
    </citation>
    <scope>NUCLEOTIDE SEQUENCE [LARGE SCALE GENOMIC DNA]</scope>
    <source>
        <strain evidence="9 11">DSM 26383</strain>
    </source>
</reference>
<evidence type="ECO:0000256" key="5">
    <source>
        <dbReference type="RuleBase" id="RU362076"/>
    </source>
</evidence>
<dbReference type="Pfam" id="PF13860">
    <property type="entry name" value="FlgD_ig"/>
    <property type="match status" value="1"/>
</dbReference>
<evidence type="ECO:0000256" key="4">
    <source>
        <dbReference type="ARBA" id="ARBA00024746"/>
    </source>
</evidence>
<feature type="domain" description="FlgD/Vpr Ig-like" evidence="7">
    <location>
        <begin position="110"/>
        <end position="175"/>
    </location>
</feature>
<dbReference type="InterPro" id="IPR005648">
    <property type="entry name" value="FlgD"/>
</dbReference>
<gene>
    <name evidence="9" type="primary">flgD_2</name>
    <name evidence="9" type="ORF">RIdsm_05290</name>
    <name evidence="8" type="ORF">XM52_16775</name>
</gene>
<dbReference type="AlphaFoldDB" id="A0A0T5P704"/>
<keyword evidence="3 5" id="KW-1005">Bacterial flagellum biogenesis</keyword>
<dbReference type="InterPro" id="IPR025965">
    <property type="entry name" value="FlgD/Vpr_Ig-like"/>
</dbReference>
<evidence type="ECO:0000313" key="9">
    <source>
        <dbReference type="EMBL" id="QEW29445.1"/>
    </source>
</evidence>
<dbReference type="EMBL" id="LAXI01000011">
    <property type="protein sequence ID" value="KRS16874.1"/>
    <property type="molecule type" value="Genomic_DNA"/>
</dbReference>
<dbReference type="STRING" id="540747.SAMN04488031_102211"/>
<protein>
    <recommendedName>
        <fullName evidence="2 5">Basal-body rod modification protein FlgD</fullName>
    </recommendedName>
</protein>
<dbReference type="RefSeq" id="WP_074939902.1">
    <property type="nucleotide sequence ID" value="NZ_FOMY01000002.1"/>
</dbReference>
<dbReference type="Proteomes" id="UP000051401">
    <property type="component" value="Unassembled WGS sequence"/>
</dbReference>
<dbReference type="Pfam" id="PF03963">
    <property type="entry name" value="FlgD"/>
    <property type="match status" value="1"/>
</dbReference>
<organism evidence="8 10">
    <name type="scientific">Roseovarius indicus</name>
    <dbReference type="NCBI Taxonomy" id="540747"/>
    <lineage>
        <taxon>Bacteria</taxon>
        <taxon>Pseudomonadati</taxon>
        <taxon>Pseudomonadota</taxon>
        <taxon>Alphaproteobacteria</taxon>
        <taxon>Rhodobacterales</taxon>
        <taxon>Roseobacteraceae</taxon>
        <taxon>Roseovarius</taxon>
    </lineage>
</organism>
<evidence type="ECO:0000256" key="1">
    <source>
        <dbReference type="ARBA" id="ARBA00010577"/>
    </source>
</evidence>
<evidence type="ECO:0000313" key="10">
    <source>
        <dbReference type="Proteomes" id="UP000051401"/>
    </source>
</evidence>
<evidence type="ECO:0000313" key="11">
    <source>
        <dbReference type="Proteomes" id="UP000325785"/>
    </source>
</evidence>
<reference evidence="8 10" key="1">
    <citation type="submission" date="2015-04" db="EMBL/GenBank/DDBJ databases">
        <title>The draft genome sequence of Roseovarius indicus B108T.</title>
        <authorList>
            <person name="Li G."/>
            <person name="Lai Q."/>
            <person name="Shao Z."/>
            <person name="Yan P."/>
        </authorList>
    </citation>
    <scope>NUCLEOTIDE SEQUENCE [LARGE SCALE GENOMIC DNA]</scope>
    <source>
        <strain evidence="8 10">B108</strain>
    </source>
</reference>
<proteinExistence type="inferred from homology"/>
<dbReference type="KEGG" id="rid:RIdsm_05290"/>
<dbReference type="EMBL" id="CP031598">
    <property type="protein sequence ID" value="QEW29445.1"/>
    <property type="molecule type" value="Genomic_DNA"/>
</dbReference>
<evidence type="ECO:0000256" key="6">
    <source>
        <dbReference type="SAM" id="MobiDB-lite"/>
    </source>
</evidence>
<feature type="region of interest" description="Disordered" evidence="6">
    <location>
        <begin position="1"/>
        <end position="25"/>
    </location>
</feature>
<name>A0A0T5P704_9RHOB</name>
<evidence type="ECO:0000256" key="3">
    <source>
        <dbReference type="ARBA" id="ARBA00022795"/>
    </source>
</evidence>
<dbReference type="Proteomes" id="UP000325785">
    <property type="component" value="Chromosome"/>
</dbReference>
<dbReference type="GO" id="GO:0044781">
    <property type="term" value="P:bacterial-type flagellum organization"/>
    <property type="evidence" value="ECO:0007669"/>
    <property type="project" value="UniProtKB-UniRule"/>
</dbReference>
<evidence type="ECO:0000313" key="8">
    <source>
        <dbReference type="EMBL" id="KRS16874.1"/>
    </source>
</evidence>
<dbReference type="NCBIfam" id="NF009453">
    <property type="entry name" value="PRK12813.1"/>
    <property type="match status" value="1"/>
</dbReference>
<comment type="function">
    <text evidence="4 5">Required for flagellar hook formation. May act as a scaffolding protein.</text>
</comment>
<evidence type="ECO:0000259" key="7">
    <source>
        <dbReference type="Pfam" id="PF13860"/>
    </source>
</evidence>
<dbReference type="PATRIC" id="fig|540747.5.peg.1080"/>
<keyword evidence="10" id="KW-1185">Reference proteome</keyword>
<evidence type="ECO:0000256" key="2">
    <source>
        <dbReference type="ARBA" id="ARBA00016013"/>
    </source>
</evidence>
<sequence length="227" mass="24160">MEIPSQPRTPGAQGGFAAASPPRSGNAMISSDFETFLKMLTAQMENQDPLNPVDSTEFATQLATFSSVEQQVRTNELLTALGAQMGALSVSQLAGWVGMTARADMPVHFDGRPVTITARPDDLADEARLVVRDRNGAELQRFPIDPVRQELAWAGETAAGASLPAGTYALSVDSYADGELIASTPVFVHARIVEARNENGRPILVMDSGQEVETGDIVGLQQAFDGT</sequence>